<comment type="subcellular location">
    <subcellularLocation>
        <location evidence="2">Endoplasmic reticulum lumen</location>
    </subcellularLocation>
</comment>
<dbReference type="EC" id="5.3.4.1" evidence="4"/>
<evidence type="ECO:0000256" key="6">
    <source>
        <dbReference type="ARBA" id="ARBA00023235"/>
    </source>
</evidence>
<gene>
    <name evidence="9" type="ORF">EMWEY_00050420</name>
</gene>
<dbReference type="EMBL" id="HG719635">
    <property type="protein sequence ID" value="CDJ58408.1"/>
    <property type="molecule type" value="Genomic_DNA"/>
</dbReference>
<evidence type="ECO:0000256" key="3">
    <source>
        <dbReference type="ARBA" id="ARBA00006347"/>
    </source>
</evidence>
<feature type="domain" description="Thioredoxin" evidence="8">
    <location>
        <begin position="63"/>
        <end position="240"/>
    </location>
</feature>
<evidence type="ECO:0000256" key="7">
    <source>
        <dbReference type="ARBA" id="ARBA00023284"/>
    </source>
</evidence>
<evidence type="ECO:0000259" key="8">
    <source>
        <dbReference type="PROSITE" id="PS51352"/>
    </source>
</evidence>
<dbReference type="CDD" id="cd02961">
    <property type="entry name" value="PDI_a_family"/>
    <property type="match status" value="1"/>
</dbReference>
<accession>U6M5R0</accession>
<dbReference type="PRINTS" id="PR00421">
    <property type="entry name" value="THIOREDOXIN"/>
</dbReference>
<keyword evidence="7" id="KW-0676">Redox-active center</keyword>
<proteinExistence type="inferred from homology"/>
<dbReference type="GO" id="GO:0003756">
    <property type="term" value="F:protein disulfide isomerase activity"/>
    <property type="evidence" value="ECO:0007669"/>
    <property type="project" value="UniProtKB-EC"/>
</dbReference>
<sequence length="614" mass="68350">MLASSRANWGPSWAPGSLRGLKAAPQLLVLLALSFFVVAHRGVVSALDAEEGVQADRRVYSEEQKARAAADQKAVMDNGAVSLTEATYNDFMAAHPLALVMFYAPWCYWSRSAMPELDAAAKLLSHHVPPVVTAKVDCTDNEDLCNQEYIREYPAIRLYIEGVGHVYEGRRYRSHILHWVDLKVDRDKQLVSAAHLDELVSSSNSDGRGISEDGHVVVVAAFPPDYNRSSFQAVARAFGEEVLFGDTADPELTARLVDKHILPRLPEGDRGSIEVSRQLKPPFVVVFAPHKDEAGVHIYKGPVGEVKELRAFVRQWLFPVVSLFDAETIGSNFFSDVRPKLLLLLDTSKQGEQLKEVGLPDPKDPLISAFRAVAEKHRISVAAAVSGNSKNFEKQLMNLLGVEDETLPQVRIMQVSRNLEGPQHPAKKYRPPYPLPAADHGKQALEEMMDTFVSEVLAHTLSPYFRSETPPEVPEPRGRVRTLVASTFATEVRKEPNVLVEFYAPWCGFCRKMEPAYKELAMRVAEVPGLLIARIDATRNEVDGVAIAGYPTLYLYRKGDKEPLLYAGDRSTRDMLKWLSLRVRGISSFDPDELMSRDIANPNEKVSASVLEEL</sequence>
<evidence type="ECO:0000313" key="9">
    <source>
        <dbReference type="EMBL" id="CDJ58408.1"/>
    </source>
</evidence>
<dbReference type="InterPro" id="IPR013766">
    <property type="entry name" value="Thioredoxin_domain"/>
</dbReference>
<dbReference type="RefSeq" id="XP_013335054.1">
    <property type="nucleotide sequence ID" value="XM_013479600.1"/>
</dbReference>
<dbReference type="Gene3D" id="3.40.30.10">
    <property type="entry name" value="Glutaredoxin"/>
    <property type="match status" value="3"/>
</dbReference>
<evidence type="ECO:0000313" key="10">
    <source>
        <dbReference type="Proteomes" id="UP000030763"/>
    </source>
</evidence>
<feature type="domain" description="Thioredoxin" evidence="8">
    <location>
        <begin position="424"/>
        <end position="584"/>
    </location>
</feature>
<dbReference type="PROSITE" id="PS51352">
    <property type="entry name" value="THIOREDOXIN_2"/>
    <property type="match status" value="2"/>
</dbReference>
<dbReference type="GO" id="GO:0005788">
    <property type="term" value="C:endoplasmic reticulum lumen"/>
    <property type="evidence" value="ECO:0007669"/>
    <property type="project" value="UniProtKB-SubCell"/>
</dbReference>
<dbReference type="InterPro" id="IPR036249">
    <property type="entry name" value="Thioredoxin-like_sf"/>
</dbReference>
<protein>
    <recommendedName>
        <fullName evidence="4">protein disulfide-isomerase</fullName>
        <ecNumber evidence="4">5.3.4.1</ecNumber>
    </recommendedName>
</protein>
<dbReference type="CDD" id="cd02995">
    <property type="entry name" value="PDI_a_PDI_a'_C"/>
    <property type="match status" value="1"/>
</dbReference>
<evidence type="ECO:0000256" key="4">
    <source>
        <dbReference type="ARBA" id="ARBA00012723"/>
    </source>
</evidence>
<keyword evidence="5" id="KW-0256">Endoplasmic reticulum</keyword>
<dbReference type="OMA" id="ALFFMNF"/>
<dbReference type="Pfam" id="PF00085">
    <property type="entry name" value="Thioredoxin"/>
    <property type="match status" value="2"/>
</dbReference>
<dbReference type="OrthoDB" id="72053at2759"/>
<dbReference type="VEuPathDB" id="ToxoDB:EMWEY_00050420"/>
<comment type="catalytic activity">
    <reaction evidence="1">
        <text>Catalyzes the rearrangement of -S-S- bonds in proteins.</text>
        <dbReference type="EC" id="5.3.4.1"/>
    </reaction>
</comment>
<dbReference type="PANTHER" id="PTHR18929">
    <property type="entry name" value="PROTEIN DISULFIDE ISOMERASE"/>
    <property type="match status" value="1"/>
</dbReference>
<keyword evidence="10" id="KW-1185">Reference proteome</keyword>
<name>U6M5R0_EIMMA</name>
<dbReference type="Proteomes" id="UP000030763">
    <property type="component" value="Unassembled WGS sequence"/>
</dbReference>
<dbReference type="GO" id="GO:0006457">
    <property type="term" value="P:protein folding"/>
    <property type="evidence" value="ECO:0007669"/>
    <property type="project" value="TreeGrafter"/>
</dbReference>
<reference evidence="9" key="1">
    <citation type="submission" date="2013-10" db="EMBL/GenBank/DDBJ databases">
        <title>Genomic analysis of the causative agents of coccidiosis in chickens.</title>
        <authorList>
            <person name="Reid A.J."/>
            <person name="Blake D."/>
            <person name="Billington K."/>
            <person name="Browne H."/>
            <person name="Dunn M."/>
            <person name="Hung S."/>
            <person name="Kawahara F."/>
            <person name="Miranda-Saavedra D."/>
            <person name="Mourier T."/>
            <person name="Nagra H."/>
            <person name="Otto T.D."/>
            <person name="Rawlings N."/>
            <person name="Sanchez A."/>
            <person name="Sanders M."/>
            <person name="Subramaniam C."/>
            <person name="Tay Y."/>
            <person name="Dear P."/>
            <person name="Doerig C."/>
            <person name="Gruber A."/>
            <person name="Parkinson J."/>
            <person name="Shirley M."/>
            <person name="Wan K.L."/>
            <person name="Berriman M."/>
            <person name="Tomley F."/>
            <person name="Pain A."/>
        </authorList>
    </citation>
    <scope>NUCLEOTIDE SEQUENCE [LARGE SCALE GENOMIC DNA]</scope>
    <source>
        <strain evidence="9">Weybridge</strain>
    </source>
</reference>
<evidence type="ECO:0000256" key="1">
    <source>
        <dbReference type="ARBA" id="ARBA00001182"/>
    </source>
</evidence>
<keyword evidence="6" id="KW-0413">Isomerase</keyword>
<dbReference type="GeneID" id="25339028"/>
<dbReference type="AlphaFoldDB" id="U6M5R0"/>
<dbReference type="SUPFAM" id="SSF52833">
    <property type="entry name" value="Thioredoxin-like"/>
    <property type="match status" value="2"/>
</dbReference>
<organism evidence="9 10">
    <name type="scientific">Eimeria maxima</name>
    <name type="common">Coccidian parasite</name>
    <dbReference type="NCBI Taxonomy" id="5804"/>
    <lineage>
        <taxon>Eukaryota</taxon>
        <taxon>Sar</taxon>
        <taxon>Alveolata</taxon>
        <taxon>Apicomplexa</taxon>
        <taxon>Conoidasida</taxon>
        <taxon>Coccidia</taxon>
        <taxon>Eucoccidiorida</taxon>
        <taxon>Eimeriorina</taxon>
        <taxon>Eimeriidae</taxon>
        <taxon>Eimeria</taxon>
    </lineage>
</organism>
<comment type="similarity">
    <text evidence="3">Belongs to the protein disulfide isomerase family.</text>
</comment>
<dbReference type="PANTHER" id="PTHR18929:SF132">
    <property type="entry name" value="PROTEIN DISULFIDE-ISOMERASE A3"/>
    <property type="match status" value="1"/>
</dbReference>
<reference evidence="9" key="2">
    <citation type="submission" date="2013-10" db="EMBL/GenBank/DDBJ databases">
        <authorList>
            <person name="Aslett M."/>
        </authorList>
    </citation>
    <scope>NUCLEOTIDE SEQUENCE [LARGE SCALE GENOMIC DNA]</scope>
    <source>
        <strain evidence="9">Weybridge</strain>
    </source>
</reference>
<evidence type="ECO:0000256" key="2">
    <source>
        <dbReference type="ARBA" id="ARBA00004319"/>
    </source>
</evidence>
<dbReference type="GO" id="GO:0034976">
    <property type="term" value="P:response to endoplasmic reticulum stress"/>
    <property type="evidence" value="ECO:0007669"/>
    <property type="project" value="TreeGrafter"/>
</dbReference>
<evidence type="ECO:0000256" key="5">
    <source>
        <dbReference type="ARBA" id="ARBA00022824"/>
    </source>
</evidence>